<feature type="signal peptide" evidence="1">
    <location>
        <begin position="1"/>
        <end position="19"/>
    </location>
</feature>
<feature type="chain" id="PRO_5035156836" evidence="1">
    <location>
        <begin position="20"/>
        <end position="87"/>
    </location>
</feature>
<keyword evidence="1" id="KW-0732">Signal</keyword>
<comment type="caution">
    <text evidence="2">The sequence shown here is derived from an EMBL/GenBank/DDBJ whole genome shotgun (WGS) entry which is preliminary data.</text>
</comment>
<evidence type="ECO:0000256" key="1">
    <source>
        <dbReference type="SAM" id="SignalP"/>
    </source>
</evidence>
<sequence>MRWSVRAVLLHHLQRSALSNLLLDNDVEETDNDDDLFFGMISSHRYLARPPLVKTGHWCPDIYLSMPQRRKYLSPQGLNEFPTALIG</sequence>
<dbReference type="AlphaFoldDB" id="A0A8J5MD10"/>
<dbReference type="EMBL" id="JAENGY010001630">
    <property type="protein sequence ID" value="KAG6947963.1"/>
    <property type="molecule type" value="Genomic_DNA"/>
</dbReference>
<gene>
    <name evidence="2" type="ORF">JG688_00015309</name>
</gene>
<evidence type="ECO:0000313" key="3">
    <source>
        <dbReference type="Proteomes" id="UP000709295"/>
    </source>
</evidence>
<dbReference type="Proteomes" id="UP000709295">
    <property type="component" value="Unassembled WGS sequence"/>
</dbReference>
<protein>
    <submittedName>
        <fullName evidence="2">Uncharacterized protein</fullName>
    </submittedName>
</protein>
<organism evidence="2 3">
    <name type="scientific">Phytophthora aleatoria</name>
    <dbReference type="NCBI Taxonomy" id="2496075"/>
    <lineage>
        <taxon>Eukaryota</taxon>
        <taxon>Sar</taxon>
        <taxon>Stramenopiles</taxon>
        <taxon>Oomycota</taxon>
        <taxon>Peronosporomycetes</taxon>
        <taxon>Peronosporales</taxon>
        <taxon>Peronosporaceae</taxon>
        <taxon>Phytophthora</taxon>
    </lineage>
</organism>
<evidence type="ECO:0000313" key="2">
    <source>
        <dbReference type="EMBL" id="KAG6947963.1"/>
    </source>
</evidence>
<reference evidence="2" key="1">
    <citation type="submission" date="2021-01" db="EMBL/GenBank/DDBJ databases">
        <title>Phytophthora aleatoria, a newly-described species from Pinus radiata is distinct from Phytophthora cactorum isolates based on comparative genomics.</title>
        <authorList>
            <person name="Mcdougal R."/>
            <person name="Panda P."/>
            <person name="Williams N."/>
            <person name="Studholme D.J."/>
        </authorList>
    </citation>
    <scope>NUCLEOTIDE SEQUENCE</scope>
    <source>
        <strain evidence="2">NZFS 4037</strain>
    </source>
</reference>
<name>A0A8J5MD10_9STRA</name>
<accession>A0A8J5MD10</accession>
<keyword evidence="3" id="KW-1185">Reference proteome</keyword>
<proteinExistence type="predicted"/>